<reference evidence="2" key="1">
    <citation type="submission" date="2023-04" db="EMBL/GenBank/DDBJ databases">
        <title>Phytophthora fragariaefolia NBRC 109709.</title>
        <authorList>
            <person name="Ichikawa N."/>
            <person name="Sato H."/>
            <person name="Tonouchi N."/>
        </authorList>
    </citation>
    <scope>NUCLEOTIDE SEQUENCE</scope>
    <source>
        <strain evidence="2">NBRC 109709</strain>
    </source>
</reference>
<evidence type="ECO:0000313" key="2">
    <source>
        <dbReference type="EMBL" id="GMF39647.1"/>
    </source>
</evidence>
<dbReference type="AlphaFoldDB" id="A0A9W7CSB7"/>
<dbReference type="OrthoDB" id="121075at2759"/>
<organism evidence="2 3">
    <name type="scientific">Phytophthora fragariaefolia</name>
    <dbReference type="NCBI Taxonomy" id="1490495"/>
    <lineage>
        <taxon>Eukaryota</taxon>
        <taxon>Sar</taxon>
        <taxon>Stramenopiles</taxon>
        <taxon>Oomycota</taxon>
        <taxon>Peronosporomycetes</taxon>
        <taxon>Peronosporales</taxon>
        <taxon>Peronosporaceae</taxon>
        <taxon>Phytophthora</taxon>
    </lineage>
</organism>
<dbReference type="Proteomes" id="UP001165121">
    <property type="component" value="Unassembled WGS sequence"/>
</dbReference>
<protein>
    <submittedName>
        <fullName evidence="2">Unnamed protein product</fullName>
    </submittedName>
</protein>
<feature type="compositionally biased region" description="Polar residues" evidence="1">
    <location>
        <begin position="209"/>
        <end position="249"/>
    </location>
</feature>
<dbReference type="EMBL" id="BSXT01001179">
    <property type="protein sequence ID" value="GMF39647.1"/>
    <property type="molecule type" value="Genomic_DNA"/>
</dbReference>
<evidence type="ECO:0000313" key="3">
    <source>
        <dbReference type="Proteomes" id="UP001165121"/>
    </source>
</evidence>
<sequence length="268" mass="29049">MNIQTNRGLTKLNIYANNNNNNGRKAFTGPGAENTFKVADLRRLHSNTLKRRPNPSIMLADDNNSTSHETPRDFSFTAAGFDDAPNLTTISYIVATEDYCDCITFPDDFSVIACTNNAIWGSIQLKYSDDTCYDVQSDISTMYSSCTPDDEVTDHGTYTYCEINFDYSLDDTTSGFQSSSEDTPQSSAGSSDLDTTTSSADQLGATVSGERSMSDGNTNDPSSSDSIPNTADDTSPTKPVTEESSASTQRSIFGRIVVLTFVAVLAFQ</sequence>
<feature type="compositionally biased region" description="Low complexity" evidence="1">
    <location>
        <begin position="186"/>
        <end position="201"/>
    </location>
</feature>
<keyword evidence="3" id="KW-1185">Reference proteome</keyword>
<evidence type="ECO:0000256" key="1">
    <source>
        <dbReference type="SAM" id="MobiDB-lite"/>
    </source>
</evidence>
<proteinExistence type="predicted"/>
<feature type="compositionally biased region" description="Polar residues" evidence="1">
    <location>
        <begin position="174"/>
        <end position="185"/>
    </location>
</feature>
<accession>A0A9W7CSB7</accession>
<name>A0A9W7CSB7_9STRA</name>
<feature type="region of interest" description="Disordered" evidence="1">
    <location>
        <begin position="174"/>
        <end position="249"/>
    </location>
</feature>
<gene>
    <name evidence="2" type="ORF">Pfra01_001186000</name>
</gene>
<comment type="caution">
    <text evidence="2">The sequence shown here is derived from an EMBL/GenBank/DDBJ whole genome shotgun (WGS) entry which is preliminary data.</text>
</comment>